<organism evidence="1 2">
    <name type="scientific">Candolleomyces eurysporus</name>
    <dbReference type="NCBI Taxonomy" id="2828524"/>
    <lineage>
        <taxon>Eukaryota</taxon>
        <taxon>Fungi</taxon>
        <taxon>Dikarya</taxon>
        <taxon>Basidiomycota</taxon>
        <taxon>Agaricomycotina</taxon>
        <taxon>Agaricomycetes</taxon>
        <taxon>Agaricomycetidae</taxon>
        <taxon>Agaricales</taxon>
        <taxon>Agaricineae</taxon>
        <taxon>Psathyrellaceae</taxon>
        <taxon>Candolleomyces</taxon>
    </lineage>
</organism>
<proteinExistence type="predicted"/>
<protein>
    <submittedName>
        <fullName evidence="1">Uncharacterized protein</fullName>
    </submittedName>
</protein>
<evidence type="ECO:0000313" key="2">
    <source>
        <dbReference type="Proteomes" id="UP001140091"/>
    </source>
</evidence>
<name>A0A9W8MC93_9AGAR</name>
<dbReference type="Proteomes" id="UP001140091">
    <property type="component" value="Unassembled WGS sequence"/>
</dbReference>
<comment type="caution">
    <text evidence="1">The sequence shown here is derived from an EMBL/GenBank/DDBJ whole genome shotgun (WGS) entry which is preliminary data.</text>
</comment>
<accession>A0A9W8MC93</accession>
<reference evidence="1" key="1">
    <citation type="submission" date="2022-06" db="EMBL/GenBank/DDBJ databases">
        <title>Genome Sequence of Candolleomyces eurysporus.</title>
        <authorList>
            <person name="Buettner E."/>
        </authorList>
    </citation>
    <scope>NUCLEOTIDE SEQUENCE</scope>
    <source>
        <strain evidence="1">VTCC 930004</strain>
    </source>
</reference>
<evidence type="ECO:0000313" key="1">
    <source>
        <dbReference type="EMBL" id="KAJ2923828.1"/>
    </source>
</evidence>
<sequence>MAPTVDVAGHFSRKVKTLCGLVLQLPLTVPIAKQDGRIVEVFDRYPIPADSSENWEVFNHRMDI</sequence>
<dbReference type="EMBL" id="JANBPK010001275">
    <property type="protein sequence ID" value="KAJ2923828.1"/>
    <property type="molecule type" value="Genomic_DNA"/>
</dbReference>
<gene>
    <name evidence="1" type="ORF">H1R20_g13269</name>
</gene>
<keyword evidence="2" id="KW-1185">Reference proteome</keyword>
<dbReference type="AlphaFoldDB" id="A0A9W8MC93"/>
<feature type="non-terminal residue" evidence="1">
    <location>
        <position position="64"/>
    </location>
</feature>
<dbReference type="OrthoDB" id="3010994at2759"/>